<evidence type="ECO:0000313" key="17">
    <source>
        <dbReference type="Proteomes" id="UP000046393"/>
    </source>
</evidence>
<evidence type="ECO:0000256" key="10">
    <source>
        <dbReference type="ARBA" id="ARBA00023180"/>
    </source>
</evidence>
<dbReference type="FunFam" id="2.10.25.10:FF:000011">
    <property type="entry name" value="Cadherin EGF LAG seven-pass G-type receptor"/>
    <property type="match status" value="1"/>
</dbReference>
<dbReference type="GO" id="GO:0007155">
    <property type="term" value="P:cell adhesion"/>
    <property type="evidence" value="ECO:0007669"/>
    <property type="project" value="UniProtKB-KW"/>
</dbReference>
<evidence type="ECO:0000259" key="15">
    <source>
        <dbReference type="PROSITE" id="PS51116"/>
    </source>
</evidence>
<dbReference type="Pfam" id="PF21199">
    <property type="entry name" value="LAMININ_IV_B"/>
    <property type="match status" value="1"/>
</dbReference>
<keyword evidence="2" id="KW-0964">Secreted</keyword>
<feature type="domain" description="Laminin N-terminal" evidence="16">
    <location>
        <begin position="17"/>
        <end position="258"/>
    </location>
</feature>
<feature type="disulfide bond" evidence="12">
    <location>
        <begin position="751"/>
        <end position="768"/>
    </location>
</feature>
<dbReference type="InterPro" id="IPR056863">
    <property type="entry name" value="LMN_ATRN_NET-like_EGF"/>
</dbReference>
<feature type="disulfide bond" evidence="12">
    <location>
        <begin position="863"/>
        <end position="872"/>
    </location>
</feature>
<dbReference type="PROSITE" id="PS50027">
    <property type="entry name" value="EGF_LAM_2"/>
    <property type="match status" value="9"/>
</dbReference>
<dbReference type="InterPro" id="IPR013015">
    <property type="entry name" value="Laminin_IV_B"/>
</dbReference>
<feature type="disulfide bond" evidence="12">
    <location>
        <begin position="1124"/>
        <end position="1133"/>
    </location>
</feature>
<dbReference type="FunFam" id="2.10.25.10:FF:000209">
    <property type="entry name" value="Laminin subunit alpha 5"/>
    <property type="match status" value="1"/>
</dbReference>
<dbReference type="Gene3D" id="2.60.120.260">
    <property type="entry name" value="Galactose-binding domain-like"/>
    <property type="match status" value="1"/>
</dbReference>
<dbReference type="InterPro" id="IPR002049">
    <property type="entry name" value="LE_dom"/>
</dbReference>
<feature type="disulfide bond" evidence="12">
    <location>
        <begin position="749"/>
        <end position="761"/>
    </location>
</feature>
<keyword evidence="11 12" id="KW-0424">Laminin EGF-like domain</keyword>
<evidence type="ECO:0000256" key="4">
    <source>
        <dbReference type="ARBA" id="ARBA00022729"/>
    </source>
</evidence>
<dbReference type="Proteomes" id="UP000046393">
    <property type="component" value="Unplaced"/>
</dbReference>
<dbReference type="FunFam" id="2.60.120.260:FF:000010">
    <property type="entry name" value="Laminin subunit beta 1"/>
    <property type="match status" value="1"/>
</dbReference>
<keyword evidence="17" id="KW-1185">Reference proteome</keyword>
<evidence type="ECO:0000256" key="9">
    <source>
        <dbReference type="ARBA" id="ARBA00023157"/>
    </source>
</evidence>
<evidence type="ECO:0000256" key="11">
    <source>
        <dbReference type="ARBA" id="ARBA00023292"/>
    </source>
</evidence>
<dbReference type="Pfam" id="PF00053">
    <property type="entry name" value="EGF_laminin"/>
    <property type="match status" value="10"/>
</dbReference>
<proteinExistence type="predicted"/>
<feature type="domain" description="Laminin EGF-like" evidence="14">
    <location>
        <begin position="797"/>
        <end position="843"/>
    </location>
</feature>
<protein>
    <submittedName>
        <fullName evidence="18">Laminin subunit beta-1</fullName>
    </submittedName>
</protein>
<accession>A0A0N5AN25</accession>
<evidence type="ECO:0000256" key="1">
    <source>
        <dbReference type="ARBA" id="ARBA00004302"/>
    </source>
</evidence>
<feature type="disulfide bond" evidence="12">
    <location>
        <begin position="417"/>
        <end position="426"/>
    </location>
</feature>
<evidence type="ECO:0000256" key="6">
    <source>
        <dbReference type="ARBA" id="ARBA00022869"/>
    </source>
</evidence>
<evidence type="ECO:0000256" key="13">
    <source>
        <dbReference type="SAM" id="Coils"/>
    </source>
</evidence>
<feature type="domain" description="Laminin EGF-like" evidence="14">
    <location>
        <begin position="1103"/>
        <end position="1149"/>
    </location>
</feature>
<feature type="disulfide bond" evidence="12">
    <location>
        <begin position="1029"/>
        <end position="1038"/>
    </location>
</feature>
<dbReference type="PROSITE" id="PS51117">
    <property type="entry name" value="LAMININ_NTER"/>
    <property type="match status" value="1"/>
</dbReference>
<dbReference type="WBParaSite" id="SMUV_0000599901-mRNA-1">
    <property type="protein sequence ID" value="SMUV_0000599901-mRNA-1"/>
    <property type="gene ID" value="SMUV_0000599901"/>
</dbReference>
<dbReference type="Pfam" id="PF24973">
    <property type="entry name" value="EGF_LMN_ATRN"/>
    <property type="match status" value="2"/>
</dbReference>
<dbReference type="FunFam" id="2.10.25.10:FF:000130">
    <property type="entry name" value="Laminin subunit beta 1"/>
    <property type="match status" value="1"/>
</dbReference>
<dbReference type="FunFam" id="2.10.25.10:FF:000084">
    <property type="entry name" value="Laminin subunit alpha 3"/>
    <property type="match status" value="1"/>
</dbReference>
<dbReference type="GO" id="GO:0005604">
    <property type="term" value="C:basement membrane"/>
    <property type="evidence" value="ECO:0007669"/>
    <property type="project" value="UniProtKB-SubCell"/>
</dbReference>
<keyword evidence="5" id="KW-0677">Repeat</keyword>
<feature type="coiled-coil region" evidence="13">
    <location>
        <begin position="1154"/>
        <end position="1284"/>
    </location>
</feature>
<dbReference type="FunFam" id="2.170.300.10:FF:000004">
    <property type="entry name" value="Laminin subunit beta 1"/>
    <property type="match status" value="1"/>
</dbReference>
<dbReference type="STRING" id="451379.A0A0N5AN25"/>
<feature type="disulfide bond" evidence="12">
    <location>
        <begin position="1103"/>
        <end position="1115"/>
    </location>
</feature>
<dbReference type="FunFam" id="2.10.25.10:FF:000074">
    <property type="entry name" value="Laminin subunit alpha"/>
    <property type="match status" value="1"/>
</dbReference>
<feature type="disulfide bond" evidence="12">
    <location>
        <begin position="799"/>
        <end position="816"/>
    </location>
</feature>
<name>A0A0N5AN25_9BILA</name>
<feature type="domain" description="Laminin EGF-like" evidence="14">
    <location>
        <begin position="844"/>
        <end position="893"/>
    </location>
</feature>
<dbReference type="SUPFAM" id="SSF57196">
    <property type="entry name" value="EGF/Laminin"/>
    <property type="match status" value="11"/>
</dbReference>
<evidence type="ECO:0000256" key="2">
    <source>
        <dbReference type="ARBA" id="ARBA00022525"/>
    </source>
</evidence>
<dbReference type="SMART" id="SM00181">
    <property type="entry name" value="EGF"/>
    <property type="match status" value="9"/>
</dbReference>
<feature type="domain" description="Laminin IV type B" evidence="15">
    <location>
        <begin position="537"/>
        <end position="743"/>
    </location>
</feature>
<dbReference type="FunFam" id="2.170.300.10:FF:000001">
    <property type="entry name" value="Laminin subunit beta-1"/>
    <property type="match status" value="1"/>
</dbReference>
<feature type="domain" description="Laminin EGF-like" evidence="14">
    <location>
        <begin position="324"/>
        <end position="386"/>
    </location>
</feature>
<keyword evidence="6" id="KW-0084">Basement membrane</keyword>
<keyword evidence="10" id="KW-0325">Glycoprotein</keyword>
<evidence type="ECO:0000256" key="12">
    <source>
        <dbReference type="PROSITE-ProRule" id="PRU00460"/>
    </source>
</evidence>
<sequence length="1625" mass="180784">MCFVDHYDLLVQEDTCRDSSCYPETGNLLIGRKKQLSATSTCGLHRRERYCIVSHLEENTKCFYCDSRQEWRPFREPYKLSHRIENVVSESYEDSTRSWWQSENGVQNVSIRFDLEAEFHFTHLIMTFKSFRPAAMIIERSADFGKTWKPYRYFAYDCANTFPNIPPGPPQKHTDVICTRKYSEVAPSTGGELVYKVISPHIPTEDPYAKEISNLLKITNLRINFTKLHTLGDDLLDYRPEIDQKYYYAVYEMVIRGSCSCYGHAQRCIPIDGSSVLQRPDMVHGRCECTHNTKGFNCEKCKDFYNDLPWRPAIGEETHECKRCNCNHHAATCHFDQKRYEESGYVSGGVCDNCSHNTQGQHCEECIPYYYRDPQKKITDRDACIPCNCDRAGSDNNGICESEENPERGLVAGRCYCKKNVDGPRCDRCKNGFWNLSSEDPNGCKACTCNLLGTYNNEGCNKKTGECLCKRLVTGENCDQCLPQHYGLSDDFDGCKPCDCDIGGAYDNDCDVISGQCKCKKNFSGRRCDTAENSFYCANIDHYTYEAENAQITYGDSIQKEPPLFARDRKWTGEGIVRVFEDSTISFTVNNLAQSMRYAIDHYGWDKVEIAVIRSSNPDSGGPCADVSLSDDFLFTRLHPDRRYVEVTPDVCLEEGKSYEIRLHFGRKHSEYPDRTANVFVDSIILVPPTDALQIFQGSYAAERRREEFTRYHCRSQALGLTPLSDMSDVCLRYICPIAGAVLNESLKCDCDVTGSVSSICAPKGGQCECKPNVVGRRCDRCAVETFGFGPSGCTACECDSVGSLNNVCDKQSGQCFCRERGITGRQCNQCQPGFWDFPTCRVCQCNNHASTCDQVDGTCIDCLDLTDGRNCERCKNGYYGDPRLGANIPCKPCRCPGGPDSGFQHADSCYLRSSETMEFFCNCREGYVGERCNQCAVNYWGNPTEVGGTCERCDCNGNIDFNVPGSCDATTGDCIKCLYNTEGPQCEHCIEGYFGEARYRSCERCVCNKLGTNRTAGACDRVTGQCVCLPNVQGKQCDSCAPYHYNLASGQGCEPCNCDPTGVVSRHDGTPELQCNLFDGRCPSECEDFYWGDPKAGECNRCECDPIGSASQQCHRTNGTCICLSGYGGALCNECARGYTGEWPNCKACGECFTNWDNIIQQLKKQVDDLIERANSIEDTGVTSVYDDAFERIENTIKDVRVKLESANITKQDVENLQAKTDELSKKIALAKEDLSKLSPGIIQATASIDSAREDMEKLLKKAENLSVLAQDLNEKATLLRETDAEGAYNITQEAANRSAAAKERTAKAVEVIESAERERAIASSRLEKNQMDFQKQFEENEAALKDIDKQISVLQGFLPGLNKDVCGAETPHCDELCGGPGDCGHCGGGGSCLQGSVTKAEQALMYANETSSKLDEKEADADGANNTKLELQKILNETNEFLSEDRSSPEQIRIRAEEVLNKKISLAPEQIQELANQIRDMLKNINNIDDILAETQGNKSIAANLQETAEAASRDASSIRNETKTVSEALTNADKTQKSAQAAINAAKERISQAKDDIGKVDEETKAAEELVNVTKSALENLENEMQKIRLKYLEVSKEAGRANLDASDVMEKAGVVESEAAI</sequence>
<organism evidence="17 18">
    <name type="scientific">Syphacia muris</name>
    <dbReference type="NCBI Taxonomy" id="451379"/>
    <lineage>
        <taxon>Eukaryota</taxon>
        <taxon>Metazoa</taxon>
        <taxon>Ecdysozoa</taxon>
        <taxon>Nematoda</taxon>
        <taxon>Chromadorea</taxon>
        <taxon>Rhabditida</taxon>
        <taxon>Spirurina</taxon>
        <taxon>Oxyuridomorpha</taxon>
        <taxon>Oxyuroidea</taxon>
        <taxon>Oxyuridae</taxon>
        <taxon>Syphacia</taxon>
    </lineage>
</organism>
<comment type="subcellular location">
    <subcellularLocation>
        <location evidence="1">Secreted</location>
        <location evidence="1">Extracellular space</location>
        <location evidence="1">Extracellular matrix</location>
        <location evidence="1">Basement membrane</location>
    </subcellularLocation>
</comment>
<feature type="coiled-coil region" evidence="13">
    <location>
        <begin position="1473"/>
        <end position="1601"/>
    </location>
</feature>
<feature type="domain" description="Laminin EGF-like" evidence="14">
    <location>
        <begin position="954"/>
        <end position="1005"/>
    </location>
</feature>
<dbReference type="Gene3D" id="2.10.25.10">
    <property type="entry name" value="Laminin"/>
    <property type="match status" value="8"/>
</dbReference>
<keyword evidence="8 13" id="KW-0175">Coiled coil</keyword>
<dbReference type="PROSITE" id="PS01248">
    <property type="entry name" value="EGF_LAM_1"/>
    <property type="match status" value="5"/>
</dbReference>
<evidence type="ECO:0000256" key="5">
    <source>
        <dbReference type="ARBA" id="ARBA00022737"/>
    </source>
</evidence>
<dbReference type="PANTHER" id="PTHR10574:SF375">
    <property type="entry name" value="LAMININ SUBUNIT BETA-1"/>
    <property type="match status" value="1"/>
</dbReference>
<evidence type="ECO:0000313" key="18">
    <source>
        <dbReference type="WBParaSite" id="SMUV_0000599901-mRNA-1"/>
    </source>
</evidence>
<keyword evidence="9 12" id="KW-1015">Disulfide bond</keyword>
<dbReference type="PROSITE" id="PS51116">
    <property type="entry name" value="LAMININ_IVB"/>
    <property type="match status" value="1"/>
</dbReference>
<evidence type="ECO:0000259" key="14">
    <source>
        <dbReference type="PROSITE" id="PS50027"/>
    </source>
</evidence>
<feature type="disulfide bond" evidence="12">
    <location>
        <begin position="469"/>
        <end position="478"/>
    </location>
</feature>
<dbReference type="InterPro" id="IPR050440">
    <property type="entry name" value="Laminin/Netrin_ECM"/>
</dbReference>
<dbReference type="SMART" id="SM00180">
    <property type="entry name" value="EGF_Lam"/>
    <property type="match status" value="12"/>
</dbReference>
<keyword evidence="3" id="KW-0272">Extracellular matrix</keyword>
<dbReference type="GO" id="GO:0032991">
    <property type="term" value="C:protein-containing complex"/>
    <property type="evidence" value="ECO:0007669"/>
    <property type="project" value="UniProtKB-ARBA"/>
</dbReference>
<dbReference type="Gene3D" id="2.170.300.10">
    <property type="entry name" value="Tie2 ligand-binding domain superfamily"/>
    <property type="match status" value="2"/>
</dbReference>
<dbReference type="CDD" id="cd00055">
    <property type="entry name" value="EGF_Lam"/>
    <property type="match status" value="12"/>
</dbReference>
<feature type="domain" description="Laminin EGF-like" evidence="14">
    <location>
        <begin position="749"/>
        <end position="796"/>
    </location>
</feature>
<feature type="disulfide bond" evidence="12">
    <location>
        <begin position="978"/>
        <end position="987"/>
    </location>
</feature>
<feature type="domain" description="Laminin EGF-like" evidence="14">
    <location>
        <begin position="447"/>
        <end position="497"/>
    </location>
</feature>
<dbReference type="PANTHER" id="PTHR10574">
    <property type="entry name" value="NETRIN/LAMININ-RELATED"/>
    <property type="match status" value="1"/>
</dbReference>
<feature type="disulfide bond" evidence="12">
    <location>
        <begin position="770"/>
        <end position="779"/>
    </location>
</feature>
<dbReference type="FunFam" id="2.10.25.10:FF:000065">
    <property type="entry name" value="Laminin subunit beta 1"/>
    <property type="match status" value="1"/>
</dbReference>
<dbReference type="PRINTS" id="PR00011">
    <property type="entry name" value="EGFLAMININ"/>
</dbReference>
<feature type="disulfide bond" evidence="12">
    <location>
        <begin position="354"/>
        <end position="363"/>
    </location>
</feature>
<comment type="caution">
    <text evidence="12">Lacks conserved residue(s) required for the propagation of feature annotation.</text>
</comment>
<dbReference type="InterPro" id="IPR000742">
    <property type="entry name" value="EGF"/>
</dbReference>
<dbReference type="FunFam" id="2.10.25.10:FF:000101">
    <property type="entry name" value="Laminin subunit beta 1"/>
    <property type="match status" value="1"/>
</dbReference>
<feature type="disulfide bond" evidence="12">
    <location>
        <begin position="797"/>
        <end position="809"/>
    </location>
</feature>
<evidence type="ECO:0000256" key="3">
    <source>
        <dbReference type="ARBA" id="ARBA00022530"/>
    </source>
</evidence>
<dbReference type="GO" id="GO:0009887">
    <property type="term" value="P:animal organ morphogenesis"/>
    <property type="evidence" value="ECO:0007669"/>
    <property type="project" value="TreeGrafter"/>
</dbReference>
<dbReference type="GO" id="GO:0048468">
    <property type="term" value="P:cell development"/>
    <property type="evidence" value="ECO:0007669"/>
    <property type="project" value="UniProtKB-ARBA"/>
</dbReference>
<reference evidence="18" key="1">
    <citation type="submission" date="2016-04" db="UniProtKB">
        <authorList>
            <consortium name="WormBaseParasite"/>
        </authorList>
    </citation>
    <scope>IDENTIFICATION</scope>
</reference>
<dbReference type="Pfam" id="PF00055">
    <property type="entry name" value="Laminin_N"/>
    <property type="match status" value="1"/>
</dbReference>
<keyword evidence="7" id="KW-0130">Cell adhesion</keyword>
<dbReference type="GO" id="GO:0009888">
    <property type="term" value="P:tissue development"/>
    <property type="evidence" value="ECO:0007669"/>
    <property type="project" value="TreeGrafter"/>
</dbReference>
<dbReference type="InterPro" id="IPR008211">
    <property type="entry name" value="Laminin_N"/>
</dbReference>
<keyword evidence="4" id="KW-0732">Signal</keyword>
<feature type="coiled-coil region" evidence="13">
    <location>
        <begin position="1409"/>
        <end position="1436"/>
    </location>
</feature>
<evidence type="ECO:0000259" key="16">
    <source>
        <dbReference type="PROSITE" id="PS51117"/>
    </source>
</evidence>
<evidence type="ECO:0000256" key="7">
    <source>
        <dbReference type="ARBA" id="ARBA00022889"/>
    </source>
</evidence>
<feature type="disulfide bond" evidence="12">
    <location>
        <begin position="1105"/>
        <end position="1122"/>
    </location>
</feature>
<dbReference type="SMART" id="SM00136">
    <property type="entry name" value="LamNT"/>
    <property type="match status" value="1"/>
</dbReference>
<evidence type="ECO:0000256" key="8">
    <source>
        <dbReference type="ARBA" id="ARBA00023054"/>
    </source>
</evidence>
<feature type="domain" description="Laminin EGF-like" evidence="14">
    <location>
        <begin position="1006"/>
        <end position="1056"/>
    </location>
</feature>
<feature type="domain" description="Laminin EGF-like" evidence="14">
    <location>
        <begin position="387"/>
        <end position="446"/>
    </location>
</feature>
<feature type="disulfide bond" evidence="12">
    <location>
        <begin position="481"/>
        <end position="495"/>
    </location>
</feature>
<dbReference type="FunFam" id="2.10.25.10:FF:000135">
    <property type="entry name" value="Laminin subunit beta 4"/>
    <property type="match status" value="1"/>
</dbReference>